<dbReference type="EMBL" id="KV784372">
    <property type="protein sequence ID" value="OEU10375.1"/>
    <property type="molecule type" value="Genomic_DNA"/>
</dbReference>
<dbReference type="KEGG" id="fcy:FRACYDRAFT_228412"/>
<reference evidence="3 4" key="1">
    <citation type="submission" date="2016-09" db="EMBL/GenBank/DDBJ databases">
        <title>Extensive genetic diversity and differential bi-allelic expression allows diatom success in the polar Southern Ocean.</title>
        <authorList>
            <consortium name="DOE Joint Genome Institute"/>
            <person name="Mock T."/>
            <person name="Otillar R.P."/>
            <person name="Strauss J."/>
            <person name="Dupont C."/>
            <person name="Frickenhaus S."/>
            <person name="Maumus F."/>
            <person name="Mcmullan M."/>
            <person name="Sanges R."/>
            <person name="Schmutz J."/>
            <person name="Toseland A."/>
            <person name="Valas R."/>
            <person name="Veluchamy A."/>
            <person name="Ward B.J."/>
            <person name="Allen A."/>
            <person name="Barry K."/>
            <person name="Falciatore A."/>
            <person name="Ferrante M."/>
            <person name="Fortunato A.E."/>
            <person name="Gloeckner G."/>
            <person name="Gruber A."/>
            <person name="Hipkin R."/>
            <person name="Janech M."/>
            <person name="Kroth P."/>
            <person name="Leese F."/>
            <person name="Lindquist E."/>
            <person name="Lyon B.R."/>
            <person name="Martin J."/>
            <person name="Mayer C."/>
            <person name="Parker M."/>
            <person name="Quesneville H."/>
            <person name="Raymond J."/>
            <person name="Uhlig C."/>
            <person name="Valentin K.U."/>
            <person name="Worden A.Z."/>
            <person name="Armbrust E.V."/>
            <person name="Bowler C."/>
            <person name="Green B."/>
            <person name="Moulton V."/>
            <person name="Van Oosterhout C."/>
            <person name="Grigoriev I."/>
        </authorList>
    </citation>
    <scope>NUCLEOTIDE SEQUENCE [LARGE SCALE GENOMIC DNA]</scope>
    <source>
        <strain evidence="3 4">CCMP1102</strain>
    </source>
</reference>
<evidence type="ECO:0000313" key="4">
    <source>
        <dbReference type="Proteomes" id="UP000095751"/>
    </source>
</evidence>
<accession>A0A1E7EX35</accession>
<gene>
    <name evidence="3" type="ORF">FRACYDRAFT_228412</name>
</gene>
<evidence type="ECO:0000256" key="1">
    <source>
        <dbReference type="SAM" id="MobiDB-lite"/>
    </source>
</evidence>
<feature type="region of interest" description="Disordered" evidence="1">
    <location>
        <begin position="26"/>
        <end position="56"/>
    </location>
</feature>
<evidence type="ECO:0000256" key="2">
    <source>
        <dbReference type="SAM" id="SignalP"/>
    </source>
</evidence>
<protein>
    <recommendedName>
        <fullName evidence="5">Clp R domain-containing protein</fullName>
    </recommendedName>
</protein>
<evidence type="ECO:0000313" key="3">
    <source>
        <dbReference type="EMBL" id="OEU10375.1"/>
    </source>
</evidence>
<dbReference type="InParanoid" id="A0A1E7EX35"/>
<evidence type="ECO:0008006" key="5">
    <source>
        <dbReference type="Google" id="ProtNLM"/>
    </source>
</evidence>
<organism evidence="3 4">
    <name type="scientific">Fragilariopsis cylindrus CCMP1102</name>
    <dbReference type="NCBI Taxonomy" id="635003"/>
    <lineage>
        <taxon>Eukaryota</taxon>
        <taxon>Sar</taxon>
        <taxon>Stramenopiles</taxon>
        <taxon>Ochrophyta</taxon>
        <taxon>Bacillariophyta</taxon>
        <taxon>Bacillariophyceae</taxon>
        <taxon>Bacillariophycidae</taxon>
        <taxon>Bacillariales</taxon>
        <taxon>Bacillariaceae</taxon>
        <taxon>Fragilariopsis</taxon>
    </lineage>
</organism>
<feature type="signal peptide" evidence="2">
    <location>
        <begin position="1"/>
        <end position="22"/>
    </location>
</feature>
<feature type="compositionally biased region" description="Basic and acidic residues" evidence="1">
    <location>
        <begin position="39"/>
        <end position="49"/>
    </location>
</feature>
<sequence length="232" mass="26436">MIQRTIAVTIVLLLALTSSCDARLRGLRSSSSSSSSSKESSKDRNKSIEQEEEKEEDELLFKIDEEYAMNNAEQNAYQDNDSRVLPTHLLLGEVKASDEILLEEEIMIAKALLLEKEQQSAANDNNDNEIIKVNELLAVAASSSITRMKSAVEYESNKLYTAKDKEKNKITNEDKGEDQTLLFELLEIEEEEKKLQQQAYLEEQPLTQTQIDDKYEQLIKQTRMAITMSSLY</sequence>
<dbReference type="AlphaFoldDB" id="A0A1E7EX35"/>
<feature type="chain" id="PRO_5009192451" description="Clp R domain-containing protein" evidence="2">
    <location>
        <begin position="23"/>
        <end position="232"/>
    </location>
</feature>
<proteinExistence type="predicted"/>
<dbReference type="PROSITE" id="PS51257">
    <property type="entry name" value="PROKAR_LIPOPROTEIN"/>
    <property type="match status" value="1"/>
</dbReference>
<name>A0A1E7EX35_9STRA</name>
<feature type="compositionally biased region" description="Low complexity" evidence="1">
    <location>
        <begin position="29"/>
        <end position="38"/>
    </location>
</feature>
<keyword evidence="4" id="KW-1185">Reference proteome</keyword>
<dbReference type="Proteomes" id="UP000095751">
    <property type="component" value="Unassembled WGS sequence"/>
</dbReference>
<keyword evidence="2" id="KW-0732">Signal</keyword>